<evidence type="ECO:0000313" key="1">
    <source>
        <dbReference type="EMBL" id="PGH35594.1"/>
    </source>
</evidence>
<gene>
    <name evidence="1" type="ORF">GX50_01575</name>
</gene>
<dbReference type="EMBL" id="PDND01000019">
    <property type="protein sequence ID" value="PGH35594.1"/>
    <property type="molecule type" value="Genomic_DNA"/>
</dbReference>
<dbReference type="AlphaFoldDB" id="A0A2B7ZGJ5"/>
<comment type="caution">
    <text evidence="1">The sequence shown here is derived from an EMBL/GenBank/DDBJ whole genome shotgun (WGS) entry which is preliminary data.</text>
</comment>
<reference evidence="1 2" key="1">
    <citation type="submission" date="2017-10" db="EMBL/GenBank/DDBJ databases">
        <title>Comparative genomics in systemic dimorphic fungi from Ajellomycetaceae.</title>
        <authorList>
            <person name="Munoz J.F."/>
            <person name="Mcewen J.G."/>
            <person name="Clay O.K."/>
            <person name="Cuomo C.A."/>
        </authorList>
    </citation>
    <scope>NUCLEOTIDE SEQUENCE [LARGE SCALE GENOMIC DNA]</scope>
    <source>
        <strain evidence="1 2">UAMH4076</strain>
    </source>
</reference>
<sequence length="138" mass="14969">MLSKRFLQLTSTQDGYVTRTSLRKGDTGLHFKSQVLSSLSERIAPNTLDRSASSVRFKWVMAGVKNVVENDGCIGVNSAGGFSGGIMRGSGETETFSPDVFGQEVAEMIRSRIALEVLRVKQSDQETVLLGMHGTIKA</sequence>
<accession>A0A2B7ZGJ5</accession>
<dbReference type="Proteomes" id="UP000226031">
    <property type="component" value="Unassembled WGS sequence"/>
</dbReference>
<evidence type="ECO:0000313" key="2">
    <source>
        <dbReference type="Proteomes" id="UP000226031"/>
    </source>
</evidence>
<name>A0A2B7ZGJ5_9EURO</name>
<keyword evidence="2" id="KW-1185">Reference proteome</keyword>
<proteinExistence type="predicted"/>
<organism evidence="1 2">
    <name type="scientific">[Emmonsia] crescens</name>
    <dbReference type="NCBI Taxonomy" id="73230"/>
    <lineage>
        <taxon>Eukaryota</taxon>
        <taxon>Fungi</taxon>
        <taxon>Dikarya</taxon>
        <taxon>Ascomycota</taxon>
        <taxon>Pezizomycotina</taxon>
        <taxon>Eurotiomycetes</taxon>
        <taxon>Eurotiomycetidae</taxon>
        <taxon>Onygenales</taxon>
        <taxon>Ajellomycetaceae</taxon>
        <taxon>Emergomyces</taxon>
    </lineage>
</organism>
<protein>
    <submittedName>
        <fullName evidence="1">Uncharacterized protein</fullName>
    </submittedName>
</protein>